<dbReference type="Pfam" id="PF15868">
    <property type="entry name" value="MBF2"/>
    <property type="match status" value="1"/>
</dbReference>
<keyword evidence="1" id="KW-0812">Transmembrane</keyword>
<dbReference type="KEGG" id="bdr:105226965"/>
<keyword evidence="1" id="KW-0472">Membrane</keyword>
<evidence type="ECO:0000256" key="1">
    <source>
        <dbReference type="SAM" id="Phobius"/>
    </source>
</evidence>
<proteinExistence type="predicted"/>
<keyword evidence="1" id="KW-1133">Transmembrane helix</keyword>
<organism evidence="2 3">
    <name type="scientific">Bactrocera dorsalis</name>
    <name type="common">Oriental fruit fly</name>
    <name type="synonym">Dacus dorsalis</name>
    <dbReference type="NCBI Taxonomy" id="27457"/>
    <lineage>
        <taxon>Eukaryota</taxon>
        <taxon>Metazoa</taxon>
        <taxon>Ecdysozoa</taxon>
        <taxon>Arthropoda</taxon>
        <taxon>Hexapoda</taxon>
        <taxon>Insecta</taxon>
        <taxon>Pterygota</taxon>
        <taxon>Neoptera</taxon>
        <taxon>Endopterygota</taxon>
        <taxon>Diptera</taxon>
        <taxon>Brachycera</taxon>
        <taxon>Muscomorpha</taxon>
        <taxon>Tephritoidea</taxon>
        <taxon>Tephritidae</taxon>
        <taxon>Bactrocera</taxon>
        <taxon>Bactrocera</taxon>
    </lineage>
</organism>
<dbReference type="InParanoid" id="A0A6I9V5A1"/>
<feature type="transmembrane region" description="Helical" evidence="1">
    <location>
        <begin position="47"/>
        <end position="69"/>
    </location>
</feature>
<dbReference type="RefSeq" id="XP_011204410.2">
    <property type="nucleotide sequence ID" value="XM_011206108.4"/>
</dbReference>
<keyword evidence="2" id="KW-1185">Reference proteome</keyword>
<dbReference type="FunCoup" id="A0A6I9V5A1">
    <property type="interactions" value="2"/>
</dbReference>
<dbReference type="OrthoDB" id="8192785at2759"/>
<protein>
    <submittedName>
        <fullName evidence="3">Uncharacterized protein LOC105226965</fullName>
    </submittedName>
</protein>
<reference evidence="3" key="1">
    <citation type="submission" date="2025-08" db="UniProtKB">
        <authorList>
            <consortium name="RefSeq"/>
        </authorList>
    </citation>
    <scope>IDENTIFICATION</scope>
    <source>
        <tissue evidence="3">Adult</tissue>
    </source>
</reference>
<sequence>MSPFIAKNSALHRCGINGRIPRINLSFSDSNCKSVNKFSFLSKMPRFYALAGFTLCALLAVSVVSGGIVRDGSIEIAPEKVRQITVVKDINEFKKTHPGLSLVALKKVTGQARSGSTVEYKLGGRVDGDTLVAQIADAFNYEDAKDVTVQLTYPQAGTGSIVTYVLIHCEADSTEGNAYVVAGGIGQRFISIVLESASTKTFFYNAQIYGSS</sequence>
<dbReference type="AlphaFoldDB" id="A0A6I9V5A1"/>
<accession>A0A6I9V5A1</accession>
<gene>
    <name evidence="3" type="primary">LOC105226965</name>
</gene>
<dbReference type="GeneID" id="105226965"/>
<dbReference type="InterPro" id="IPR031734">
    <property type="entry name" value="MBF2"/>
</dbReference>
<evidence type="ECO:0000313" key="3">
    <source>
        <dbReference type="RefSeq" id="XP_011204410.2"/>
    </source>
</evidence>
<evidence type="ECO:0000313" key="2">
    <source>
        <dbReference type="Proteomes" id="UP001652620"/>
    </source>
</evidence>
<name>A0A6I9V5A1_BACDO</name>
<dbReference type="Proteomes" id="UP001652620">
    <property type="component" value="Chromosome 4"/>
</dbReference>